<comment type="caution">
    <text evidence="2">The sequence shown here is derived from an EMBL/GenBank/DDBJ whole genome shotgun (WGS) entry which is preliminary data.</text>
</comment>
<sequence>MRARKTMDSVSPILEQILYGGSSVSMNLIAITRDIPEEQRMFKAQGLNSSILFKYPSFNGLDDGGGGPISGDDDDIAEGGGRPVETGIYVPHNAKSPESGGVAVYLRGHNSALLLEEQFGIKNGPGENGIIGDMKMLSMIDEVPSLDAFLLKTCFEAEKVNVDPRHWLISNEEDHQLRRLIRARIEPIVRKALGGSGGGGNAQSIERFLEAIWNPNLEEAGLFVSAFGIERSEADTIFSAWKGTTFYEYQLRRIAPRARVILNWLKSKDCVPVDIRMHKPYETQLLMHIEKVGKLLDTTLMDIRGILADYETAFSSFMAGKPEPFREYLRTIRSRYWLLGYCVSALTSVSHLDARCMKNTPSRKLYFEGTQKLLRQFDIALDRRREQKGSF</sequence>
<dbReference type="OrthoDB" id="7623655at2"/>
<evidence type="ECO:0000313" key="2">
    <source>
        <dbReference type="EMBL" id="RJF83716.1"/>
    </source>
</evidence>
<organism evidence="2 3">
    <name type="scientific">Azospirillum cavernae</name>
    <dbReference type="NCBI Taxonomy" id="2320860"/>
    <lineage>
        <taxon>Bacteria</taxon>
        <taxon>Pseudomonadati</taxon>
        <taxon>Pseudomonadota</taxon>
        <taxon>Alphaproteobacteria</taxon>
        <taxon>Rhodospirillales</taxon>
        <taxon>Azospirillaceae</taxon>
        <taxon>Azospirillum</taxon>
    </lineage>
</organism>
<evidence type="ECO:0000256" key="1">
    <source>
        <dbReference type="SAM" id="MobiDB-lite"/>
    </source>
</evidence>
<dbReference type="EMBL" id="QYUL01000001">
    <property type="protein sequence ID" value="RJF83716.1"/>
    <property type="molecule type" value="Genomic_DNA"/>
</dbReference>
<dbReference type="Proteomes" id="UP000283458">
    <property type="component" value="Unassembled WGS sequence"/>
</dbReference>
<accession>A0A418W123</accession>
<feature type="region of interest" description="Disordered" evidence="1">
    <location>
        <begin position="64"/>
        <end position="85"/>
    </location>
</feature>
<protein>
    <submittedName>
        <fullName evidence="2">Uncharacterized protein</fullName>
    </submittedName>
</protein>
<name>A0A418W123_9PROT</name>
<dbReference type="RefSeq" id="WP_119829356.1">
    <property type="nucleotide sequence ID" value="NZ_QYUL01000001.1"/>
</dbReference>
<keyword evidence="3" id="KW-1185">Reference proteome</keyword>
<evidence type="ECO:0000313" key="3">
    <source>
        <dbReference type="Proteomes" id="UP000283458"/>
    </source>
</evidence>
<gene>
    <name evidence="2" type="ORF">D3877_03475</name>
</gene>
<dbReference type="AlphaFoldDB" id="A0A418W123"/>
<reference evidence="2 3" key="1">
    <citation type="submission" date="2018-09" db="EMBL/GenBank/DDBJ databases">
        <authorList>
            <person name="Zhu H."/>
        </authorList>
    </citation>
    <scope>NUCLEOTIDE SEQUENCE [LARGE SCALE GENOMIC DNA]</scope>
    <source>
        <strain evidence="2 3">K2W22B-5</strain>
    </source>
</reference>
<proteinExistence type="predicted"/>